<evidence type="ECO:0000313" key="2">
    <source>
        <dbReference type="Proteomes" id="UP000199054"/>
    </source>
</evidence>
<sequence>MMRIIRQLCGKGRREAEADEELRRHKEAVAPEKRKISENVATVERLVRQLQKDTTAWH</sequence>
<protein>
    <submittedName>
        <fullName evidence="1">Uncharacterized protein</fullName>
    </submittedName>
</protein>
<gene>
    <name evidence="1" type="ORF">SAMN04489859_10204</name>
</gene>
<evidence type="ECO:0000313" key="1">
    <source>
        <dbReference type="EMBL" id="SEN86968.1"/>
    </source>
</evidence>
<name>A0A1H8K3J1_9RHOB</name>
<reference evidence="1 2" key="1">
    <citation type="submission" date="2016-10" db="EMBL/GenBank/DDBJ databases">
        <authorList>
            <person name="de Groot N.N."/>
        </authorList>
    </citation>
    <scope>NUCLEOTIDE SEQUENCE [LARGE SCALE GENOMIC DNA]</scope>
    <source>
        <strain evidence="1 2">DSM 8512</strain>
    </source>
</reference>
<dbReference type="EMBL" id="FODE01000020">
    <property type="protein sequence ID" value="SEN86968.1"/>
    <property type="molecule type" value="Genomic_DNA"/>
</dbReference>
<dbReference type="AlphaFoldDB" id="A0A1H8K3J1"/>
<proteinExistence type="predicted"/>
<dbReference type="STRING" id="34002.SAMN04489859_10204"/>
<accession>A0A1H8K3J1</accession>
<organism evidence="1 2">
    <name type="scientific">Paracoccus alcaliphilus</name>
    <dbReference type="NCBI Taxonomy" id="34002"/>
    <lineage>
        <taxon>Bacteria</taxon>
        <taxon>Pseudomonadati</taxon>
        <taxon>Pseudomonadota</taxon>
        <taxon>Alphaproteobacteria</taxon>
        <taxon>Rhodobacterales</taxon>
        <taxon>Paracoccaceae</taxon>
        <taxon>Paracoccus</taxon>
    </lineage>
</organism>
<dbReference type="Proteomes" id="UP000199054">
    <property type="component" value="Unassembled WGS sequence"/>
</dbReference>
<dbReference type="RefSeq" id="WP_170851846.1">
    <property type="nucleotide sequence ID" value="NZ_CP067124.1"/>
</dbReference>
<keyword evidence="2" id="KW-1185">Reference proteome</keyword>